<feature type="region of interest" description="Disordered" evidence="1">
    <location>
        <begin position="100"/>
        <end position="119"/>
    </location>
</feature>
<protein>
    <submittedName>
        <fullName evidence="2">Uncharacterized protein</fullName>
    </submittedName>
</protein>
<dbReference type="AlphaFoldDB" id="A0A2H1G5I6"/>
<reference evidence="3" key="1">
    <citation type="submission" date="2017-05" db="EMBL/GenBank/DDBJ databases">
        <authorList>
            <person name="Song R."/>
            <person name="Chenine A.L."/>
            <person name="Ruprecht R.M."/>
        </authorList>
    </citation>
    <scope>NUCLEOTIDE SEQUENCE [LARGE SCALE GENOMIC DNA]</scope>
</reference>
<feature type="compositionally biased region" description="Polar residues" evidence="1">
    <location>
        <begin position="110"/>
        <end position="119"/>
    </location>
</feature>
<accession>A0A2H1G5I6</accession>
<name>A0A2H1G5I6_ZYMTR</name>
<evidence type="ECO:0000256" key="1">
    <source>
        <dbReference type="SAM" id="MobiDB-lite"/>
    </source>
</evidence>
<proteinExistence type="predicted"/>
<dbReference type="EMBL" id="LT854255">
    <property type="protein sequence ID" value="SMR48820.1"/>
    <property type="molecule type" value="Genomic_DNA"/>
</dbReference>
<evidence type="ECO:0000313" key="3">
    <source>
        <dbReference type="Proteomes" id="UP000245764"/>
    </source>
</evidence>
<evidence type="ECO:0000313" key="2">
    <source>
        <dbReference type="EMBL" id="SMR48820.1"/>
    </source>
</evidence>
<sequence>MPSNHPQIWRKTFPPFLAYKRLKALPKDTPCFEIAWYERFMRNRGSTNSDGGALDLAQHLRKTSNATVVNLDDDSEEERIEDDAYVGVECAEPEAKENLQTRAPHAAPTTDATFSRRTSSLDADSVGANLCSPGLARETHVPASVNASPIGGKRSASLAFKEEDDVTAVTEEFDYGEIQDDFRANSKDEGDEDDAFHEQDGEHLRQRLKEIRKKIERSEATELMFKSRAQRFGEQLEEMKLKYEAELATREL</sequence>
<feature type="region of interest" description="Disordered" evidence="1">
    <location>
        <begin position="183"/>
        <end position="202"/>
    </location>
</feature>
<organism evidence="2 3">
    <name type="scientific">Zymoseptoria tritici ST99CH_1E4</name>
    <dbReference type="NCBI Taxonomy" id="1276532"/>
    <lineage>
        <taxon>Eukaryota</taxon>
        <taxon>Fungi</taxon>
        <taxon>Dikarya</taxon>
        <taxon>Ascomycota</taxon>
        <taxon>Pezizomycotina</taxon>
        <taxon>Dothideomycetes</taxon>
        <taxon>Dothideomycetidae</taxon>
        <taxon>Mycosphaerellales</taxon>
        <taxon>Mycosphaerellaceae</taxon>
        <taxon>Zymoseptoria</taxon>
    </lineage>
</organism>
<gene>
    <name evidence="2" type="ORF">ZT1E4_G4212</name>
</gene>
<dbReference type="Proteomes" id="UP000245764">
    <property type="component" value="Chromosome 3"/>
</dbReference>